<proteinExistence type="predicted"/>
<dbReference type="Proteomes" id="UP000187209">
    <property type="component" value="Unassembled WGS sequence"/>
</dbReference>
<sequence length="448" mass="50654">MNHNSPQSIYDQNNVSINSMNPPNLQEFIIGTTGIIPPLFPLFPSSLNPGTYENNPSQPSGPEAQMNIPIVKPMSNLEMLESNLSKAMSNQRMLMPSSGIAITPPSSTSFQKKPILNPVRALGTTTAQSMMPGGLQTGPAPVSSMIRKFPSAGNPLDNPMSEPQILNMSFPHPQFNSNFSIYSEPFIIMRTPLSILTIYQSINNGHMQNIQNNFPQTSFSLNNAGLSQQYIEITGPKSQVISSYNQLKLIDLNSDSQWYFLADDGLFQPYNFYLNSLIEMAFINGHKFIELNWNSESYIVNFGVNGILHTQIDKNGHRYVRRGKDTLNQECSIKWYWTNDDANAWNLYKPEACKTIEFYYQQFLSENFCLNFGGMGDIMRKEYANKLSVLVYGTSEFSYKIDFVNMVQSNEKTERWRGIRRGETGGTLRISKFGEKNDPIPWIQHSSS</sequence>
<feature type="domain" description="WWE" evidence="1">
    <location>
        <begin position="321"/>
        <end position="421"/>
    </location>
</feature>
<name>A0A1R2AX91_9CILI</name>
<protein>
    <recommendedName>
        <fullName evidence="1">WWE domain-containing protein</fullName>
    </recommendedName>
</protein>
<keyword evidence="3" id="KW-1185">Reference proteome</keyword>
<comment type="caution">
    <text evidence="2">The sequence shown here is derived from an EMBL/GenBank/DDBJ whole genome shotgun (WGS) entry which is preliminary data.</text>
</comment>
<accession>A0A1R2AX91</accession>
<reference evidence="2 3" key="1">
    <citation type="submission" date="2016-11" db="EMBL/GenBank/DDBJ databases">
        <title>The macronuclear genome of Stentor coeruleus: a giant cell with tiny introns.</title>
        <authorList>
            <person name="Slabodnick M."/>
            <person name="Ruby J.G."/>
            <person name="Reiff S.B."/>
            <person name="Swart E.C."/>
            <person name="Gosai S."/>
            <person name="Prabakaran S."/>
            <person name="Witkowska E."/>
            <person name="Larue G.E."/>
            <person name="Fisher S."/>
            <person name="Freeman R.M."/>
            <person name="Gunawardena J."/>
            <person name="Chu W."/>
            <person name="Stover N.A."/>
            <person name="Gregory B.D."/>
            <person name="Nowacki M."/>
            <person name="Derisi J."/>
            <person name="Roy S.W."/>
            <person name="Marshall W.F."/>
            <person name="Sood P."/>
        </authorList>
    </citation>
    <scope>NUCLEOTIDE SEQUENCE [LARGE SCALE GENOMIC DNA]</scope>
    <source>
        <strain evidence="2">WM001</strain>
    </source>
</reference>
<dbReference type="InterPro" id="IPR004170">
    <property type="entry name" value="WWE_dom"/>
</dbReference>
<dbReference type="PROSITE" id="PS50918">
    <property type="entry name" value="WWE"/>
    <property type="match status" value="1"/>
</dbReference>
<dbReference type="SUPFAM" id="SSF117839">
    <property type="entry name" value="WWE domain"/>
    <property type="match status" value="2"/>
</dbReference>
<gene>
    <name evidence="2" type="ORF">SteCoe_33222</name>
</gene>
<organism evidence="2 3">
    <name type="scientific">Stentor coeruleus</name>
    <dbReference type="NCBI Taxonomy" id="5963"/>
    <lineage>
        <taxon>Eukaryota</taxon>
        <taxon>Sar</taxon>
        <taxon>Alveolata</taxon>
        <taxon>Ciliophora</taxon>
        <taxon>Postciliodesmatophora</taxon>
        <taxon>Heterotrichea</taxon>
        <taxon>Heterotrichida</taxon>
        <taxon>Stentoridae</taxon>
        <taxon>Stentor</taxon>
    </lineage>
</organism>
<evidence type="ECO:0000259" key="1">
    <source>
        <dbReference type="PROSITE" id="PS50918"/>
    </source>
</evidence>
<evidence type="ECO:0000313" key="3">
    <source>
        <dbReference type="Proteomes" id="UP000187209"/>
    </source>
</evidence>
<dbReference type="Pfam" id="PF02825">
    <property type="entry name" value="WWE"/>
    <property type="match status" value="2"/>
</dbReference>
<evidence type="ECO:0000313" key="2">
    <source>
        <dbReference type="EMBL" id="OMJ69126.1"/>
    </source>
</evidence>
<dbReference type="Gene3D" id="3.30.720.50">
    <property type="match status" value="2"/>
</dbReference>
<dbReference type="EMBL" id="MPUH01001236">
    <property type="protein sequence ID" value="OMJ69126.1"/>
    <property type="molecule type" value="Genomic_DNA"/>
</dbReference>
<dbReference type="InterPro" id="IPR037197">
    <property type="entry name" value="WWE_dom_sf"/>
</dbReference>
<dbReference type="AlphaFoldDB" id="A0A1R2AX91"/>